<proteinExistence type="inferred from homology"/>
<dbReference type="InterPro" id="IPR018117">
    <property type="entry name" value="C5_DNA_meth_AS"/>
</dbReference>
<protein>
    <recommendedName>
        <fullName evidence="8">Cytosine-specific methyltransferase</fullName>
        <ecNumber evidence="8">2.1.1.37</ecNumber>
    </recommendedName>
</protein>
<dbReference type="Gene3D" id="3.90.120.10">
    <property type="entry name" value="DNA Methylase, subunit A, domain 2"/>
    <property type="match status" value="1"/>
</dbReference>
<keyword evidence="4" id="KW-0680">Restriction system</keyword>
<dbReference type="GO" id="GO:0044027">
    <property type="term" value="P:negative regulation of gene expression via chromosomal CpG island methylation"/>
    <property type="evidence" value="ECO:0007669"/>
    <property type="project" value="TreeGrafter"/>
</dbReference>
<keyword evidence="3 6" id="KW-0949">S-adenosyl-L-methionine</keyword>
<evidence type="ECO:0000313" key="10">
    <source>
        <dbReference type="Proteomes" id="UP000325811"/>
    </source>
</evidence>
<evidence type="ECO:0000313" key="9">
    <source>
        <dbReference type="EMBL" id="VVD29134.1"/>
    </source>
</evidence>
<accession>A0A5Q4ZH51</accession>
<dbReference type="InterPro" id="IPR031303">
    <property type="entry name" value="C5_meth_CS"/>
</dbReference>
<dbReference type="InterPro" id="IPR050390">
    <property type="entry name" value="C5-Methyltransferase"/>
</dbReference>
<dbReference type="AlphaFoldDB" id="A0A5Q4ZH51"/>
<keyword evidence="1 6" id="KW-0489">Methyltransferase</keyword>
<dbReference type="PANTHER" id="PTHR10629">
    <property type="entry name" value="CYTOSINE-SPECIFIC METHYLTRANSFERASE"/>
    <property type="match status" value="1"/>
</dbReference>
<sequence>MPTAVSLFTGCGGSDAGLVKAGFDVLMANDVLPYARDVYLANHPDTDYHLGDVSKIKSFPSAELLVGCYPCQGFSQGGARDADRNINFLYLEFLRALRQIGPKAFIVENVSGMRRSTYKHLLDDQIAKFSTAGKYGYSVKAELLNAQDFGVPQERKRILIVGIRNDLRAEYHFPTPTHGEGRKRLVTIEDTLTGMPDWPMGEFCEDPFHWYYLSRNRRRDWNETAKTIVSHMRHMPLHPISPSLRRIHTDKWEFESDGPARRFSYREAARLQGFGKRFKFPDSEASSLAMRYRVVGNAVPPPLFRAVAQALPDVWG</sequence>
<dbReference type="PROSITE" id="PS00095">
    <property type="entry name" value="C5_MTASE_2"/>
    <property type="match status" value="1"/>
</dbReference>
<dbReference type="GO" id="GO:0032259">
    <property type="term" value="P:methylation"/>
    <property type="evidence" value="ECO:0007669"/>
    <property type="project" value="UniProtKB-KW"/>
</dbReference>
<dbReference type="GO" id="GO:0009307">
    <property type="term" value="P:DNA restriction-modification system"/>
    <property type="evidence" value="ECO:0007669"/>
    <property type="project" value="UniProtKB-KW"/>
</dbReference>
<dbReference type="PROSITE" id="PS00094">
    <property type="entry name" value="C5_MTASE_1"/>
    <property type="match status" value="1"/>
</dbReference>
<evidence type="ECO:0000256" key="4">
    <source>
        <dbReference type="ARBA" id="ARBA00022747"/>
    </source>
</evidence>
<dbReference type="KEGG" id="pdio:PDMSB3_2678"/>
<feature type="active site" evidence="6">
    <location>
        <position position="71"/>
    </location>
</feature>
<dbReference type="NCBIfam" id="TIGR00675">
    <property type="entry name" value="dcm"/>
    <property type="match status" value="1"/>
</dbReference>
<gene>
    <name evidence="9" type="ORF">PDMSB3_2678</name>
</gene>
<dbReference type="EC" id="2.1.1.37" evidence="8"/>
<evidence type="ECO:0000256" key="1">
    <source>
        <dbReference type="ARBA" id="ARBA00022603"/>
    </source>
</evidence>
<reference evidence="9 10" key="1">
    <citation type="submission" date="2019-08" db="EMBL/GenBank/DDBJ databases">
        <authorList>
            <person name="Herpell B J."/>
        </authorList>
    </citation>
    <scope>NUCLEOTIDE SEQUENCE [LARGE SCALE GENOMIC DNA]</scope>
    <source>
        <strain evidence="10">Msb3</strain>
    </source>
</reference>
<dbReference type="EMBL" id="LR699553">
    <property type="protein sequence ID" value="VVD29134.1"/>
    <property type="molecule type" value="Genomic_DNA"/>
</dbReference>
<dbReference type="Gene3D" id="3.40.50.150">
    <property type="entry name" value="Vaccinia Virus protein VP39"/>
    <property type="match status" value="1"/>
</dbReference>
<dbReference type="Pfam" id="PF00145">
    <property type="entry name" value="DNA_methylase"/>
    <property type="match status" value="1"/>
</dbReference>
<evidence type="ECO:0000256" key="5">
    <source>
        <dbReference type="ARBA" id="ARBA00047422"/>
    </source>
</evidence>
<organism evidence="9 10">
    <name type="scientific">Paraburkholderia dioscoreae</name>
    <dbReference type="NCBI Taxonomy" id="2604047"/>
    <lineage>
        <taxon>Bacteria</taxon>
        <taxon>Pseudomonadati</taxon>
        <taxon>Pseudomonadota</taxon>
        <taxon>Betaproteobacteria</taxon>
        <taxon>Burkholderiales</taxon>
        <taxon>Burkholderiaceae</taxon>
        <taxon>Paraburkholderia</taxon>
    </lineage>
</organism>
<dbReference type="Proteomes" id="UP000325811">
    <property type="component" value="Chromosome I"/>
</dbReference>
<comment type="catalytic activity">
    <reaction evidence="5 8">
        <text>a 2'-deoxycytidine in DNA + S-adenosyl-L-methionine = a 5-methyl-2'-deoxycytidine in DNA + S-adenosyl-L-homocysteine + H(+)</text>
        <dbReference type="Rhea" id="RHEA:13681"/>
        <dbReference type="Rhea" id="RHEA-COMP:11369"/>
        <dbReference type="Rhea" id="RHEA-COMP:11370"/>
        <dbReference type="ChEBI" id="CHEBI:15378"/>
        <dbReference type="ChEBI" id="CHEBI:57856"/>
        <dbReference type="ChEBI" id="CHEBI:59789"/>
        <dbReference type="ChEBI" id="CHEBI:85452"/>
        <dbReference type="ChEBI" id="CHEBI:85454"/>
        <dbReference type="EC" id="2.1.1.37"/>
    </reaction>
</comment>
<dbReference type="REBASE" id="368654">
    <property type="entry name" value="M.PspMSB31ORF2678P"/>
</dbReference>
<dbReference type="InterPro" id="IPR001525">
    <property type="entry name" value="C5_MeTfrase"/>
</dbReference>
<evidence type="ECO:0000256" key="3">
    <source>
        <dbReference type="ARBA" id="ARBA00022691"/>
    </source>
</evidence>
<dbReference type="PRINTS" id="PR00105">
    <property type="entry name" value="C5METTRFRASE"/>
</dbReference>
<dbReference type="GO" id="GO:0003677">
    <property type="term" value="F:DNA binding"/>
    <property type="evidence" value="ECO:0007669"/>
    <property type="project" value="TreeGrafter"/>
</dbReference>
<dbReference type="PROSITE" id="PS51679">
    <property type="entry name" value="SAM_MT_C5"/>
    <property type="match status" value="1"/>
</dbReference>
<dbReference type="RefSeq" id="WP_165186313.1">
    <property type="nucleotide sequence ID" value="NZ_LR699553.1"/>
</dbReference>
<dbReference type="PANTHER" id="PTHR10629:SF52">
    <property type="entry name" value="DNA (CYTOSINE-5)-METHYLTRANSFERASE 1"/>
    <property type="match status" value="1"/>
</dbReference>
<dbReference type="InterPro" id="IPR029063">
    <property type="entry name" value="SAM-dependent_MTases_sf"/>
</dbReference>
<dbReference type="SUPFAM" id="SSF53335">
    <property type="entry name" value="S-adenosyl-L-methionine-dependent methyltransferases"/>
    <property type="match status" value="1"/>
</dbReference>
<evidence type="ECO:0000256" key="7">
    <source>
        <dbReference type="RuleBase" id="RU000416"/>
    </source>
</evidence>
<comment type="similarity">
    <text evidence="6 7">Belongs to the class I-like SAM-binding methyltransferase superfamily. C5-methyltransferase family.</text>
</comment>
<evidence type="ECO:0000256" key="2">
    <source>
        <dbReference type="ARBA" id="ARBA00022679"/>
    </source>
</evidence>
<keyword evidence="2 6" id="KW-0808">Transferase</keyword>
<dbReference type="GO" id="GO:0003886">
    <property type="term" value="F:DNA (cytosine-5-)-methyltransferase activity"/>
    <property type="evidence" value="ECO:0007669"/>
    <property type="project" value="UniProtKB-EC"/>
</dbReference>
<evidence type="ECO:0000256" key="8">
    <source>
        <dbReference type="RuleBase" id="RU000417"/>
    </source>
</evidence>
<name>A0A5Q4ZH51_9BURK</name>
<evidence type="ECO:0000256" key="6">
    <source>
        <dbReference type="PROSITE-ProRule" id="PRU01016"/>
    </source>
</evidence>
<keyword evidence="10" id="KW-1185">Reference proteome</keyword>